<sequence length="208" mass="23556">MAPQLRSTTAGRGRPAGPTRAALSRIAKSKPIASQHRVFAFRPRRQQPSYVAFDDDYLDELNPEFIHGDEMEPEGKDIQQDVEVLADGMIGTDDEIGEIIEGAEQEHDGLDAGDRVRVRPEEEEFENRTTDMVEDCVVVRAKDLKFHDERHLEAGLVTPSQQIVTRRDYDNLMGNYLKVCVENEMLRAAPSKPQVKEYTLIRISCSIM</sequence>
<evidence type="ECO:0000313" key="3">
    <source>
        <dbReference type="Proteomes" id="UP000235371"/>
    </source>
</evidence>
<keyword evidence="3" id="KW-1185">Reference proteome</keyword>
<organism evidence="2 3">
    <name type="scientific">Hyaloscypha bicolor E</name>
    <dbReference type="NCBI Taxonomy" id="1095630"/>
    <lineage>
        <taxon>Eukaryota</taxon>
        <taxon>Fungi</taxon>
        <taxon>Dikarya</taxon>
        <taxon>Ascomycota</taxon>
        <taxon>Pezizomycotina</taxon>
        <taxon>Leotiomycetes</taxon>
        <taxon>Helotiales</taxon>
        <taxon>Hyaloscyphaceae</taxon>
        <taxon>Hyaloscypha</taxon>
        <taxon>Hyaloscypha bicolor</taxon>
    </lineage>
</organism>
<dbReference type="Proteomes" id="UP000235371">
    <property type="component" value="Unassembled WGS sequence"/>
</dbReference>
<proteinExistence type="predicted"/>
<dbReference type="EMBL" id="KZ613783">
    <property type="protein sequence ID" value="PMD62928.1"/>
    <property type="molecule type" value="Genomic_DNA"/>
</dbReference>
<feature type="compositionally biased region" description="Polar residues" evidence="1">
    <location>
        <begin position="1"/>
        <end position="10"/>
    </location>
</feature>
<dbReference type="OrthoDB" id="10580409at2759"/>
<evidence type="ECO:0000256" key="1">
    <source>
        <dbReference type="SAM" id="MobiDB-lite"/>
    </source>
</evidence>
<protein>
    <submittedName>
        <fullName evidence="2">Uncharacterized protein</fullName>
    </submittedName>
</protein>
<evidence type="ECO:0000313" key="2">
    <source>
        <dbReference type="EMBL" id="PMD62928.1"/>
    </source>
</evidence>
<feature type="region of interest" description="Disordered" evidence="1">
    <location>
        <begin position="1"/>
        <end position="28"/>
    </location>
</feature>
<dbReference type="RefSeq" id="XP_024739832.1">
    <property type="nucleotide sequence ID" value="XM_024872121.1"/>
</dbReference>
<dbReference type="InParanoid" id="A0A2J6TIX3"/>
<accession>A0A2J6TIX3</accession>
<name>A0A2J6TIX3_9HELO</name>
<gene>
    <name evidence="2" type="ORF">K444DRAFT_354381</name>
</gene>
<reference evidence="2 3" key="1">
    <citation type="submission" date="2016-04" db="EMBL/GenBank/DDBJ databases">
        <title>A degradative enzymes factory behind the ericoid mycorrhizal symbiosis.</title>
        <authorList>
            <consortium name="DOE Joint Genome Institute"/>
            <person name="Martino E."/>
            <person name="Morin E."/>
            <person name="Grelet G."/>
            <person name="Kuo A."/>
            <person name="Kohler A."/>
            <person name="Daghino S."/>
            <person name="Barry K."/>
            <person name="Choi C."/>
            <person name="Cichocki N."/>
            <person name="Clum A."/>
            <person name="Copeland A."/>
            <person name="Hainaut M."/>
            <person name="Haridas S."/>
            <person name="Labutti K."/>
            <person name="Lindquist E."/>
            <person name="Lipzen A."/>
            <person name="Khouja H.-R."/>
            <person name="Murat C."/>
            <person name="Ohm R."/>
            <person name="Olson A."/>
            <person name="Spatafora J."/>
            <person name="Veneault-Fourrey C."/>
            <person name="Henrissat B."/>
            <person name="Grigoriev I."/>
            <person name="Martin F."/>
            <person name="Perotto S."/>
        </authorList>
    </citation>
    <scope>NUCLEOTIDE SEQUENCE [LARGE SCALE GENOMIC DNA]</scope>
    <source>
        <strain evidence="2 3">E</strain>
    </source>
</reference>
<dbReference type="AlphaFoldDB" id="A0A2J6TIX3"/>
<dbReference type="GeneID" id="36580202"/>